<evidence type="ECO:0000313" key="2">
    <source>
        <dbReference type="EMBL" id="MEA5137763.1"/>
    </source>
</evidence>
<name>A0ABU5Q4K5_9BACT</name>
<organism evidence="2 3">
    <name type="scientific">Arcicella rigui</name>
    <dbReference type="NCBI Taxonomy" id="797020"/>
    <lineage>
        <taxon>Bacteria</taxon>
        <taxon>Pseudomonadati</taxon>
        <taxon>Bacteroidota</taxon>
        <taxon>Cytophagia</taxon>
        <taxon>Cytophagales</taxon>
        <taxon>Flectobacillaceae</taxon>
        <taxon>Arcicella</taxon>
    </lineage>
</organism>
<proteinExistence type="predicted"/>
<gene>
    <name evidence="2" type="ORF">VB248_01385</name>
</gene>
<protein>
    <recommendedName>
        <fullName evidence="4">Outer membrane protein beta-barrel domain-containing protein</fullName>
    </recommendedName>
</protein>
<sequence length="229" mass="25456">MKKSFITSLLFLGIMFITNITSKAQFKADGQFVQGSAIINQSLGNNADRAKQFSTSVDWGKYKAKNSANIYSFSLAFQQIAPSTTNSNSDTKSFTIGLGKGQEFYKTLIDKFTMYGRVMGSINYYKNESSSGDAKGVNLNLFGSGGIMYPINQQWLITAQLLQVNVATVNYEWGKFKTNVVIPPNAPRSGNRLEQNSASDNSTTFNELKYNFNPYISFSYGLGVRYIIK</sequence>
<feature type="signal peptide" evidence="1">
    <location>
        <begin position="1"/>
        <end position="24"/>
    </location>
</feature>
<dbReference type="RefSeq" id="WP_323294931.1">
    <property type="nucleotide sequence ID" value="NZ_JAYFUM010000001.1"/>
</dbReference>
<dbReference type="EMBL" id="JAYFUM010000001">
    <property type="protein sequence ID" value="MEA5137763.1"/>
    <property type="molecule type" value="Genomic_DNA"/>
</dbReference>
<evidence type="ECO:0000256" key="1">
    <source>
        <dbReference type="SAM" id="SignalP"/>
    </source>
</evidence>
<keyword evidence="1" id="KW-0732">Signal</keyword>
<reference evidence="2 3" key="1">
    <citation type="submission" date="2023-12" db="EMBL/GenBank/DDBJ databases">
        <title>Novel species of the genus Arcicella isolated from rivers.</title>
        <authorList>
            <person name="Lu H."/>
        </authorList>
    </citation>
    <scope>NUCLEOTIDE SEQUENCE [LARGE SCALE GENOMIC DNA]</scope>
    <source>
        <strain evidence="2 3">KCTC 23307</strain>
    </source>
</reference>
<keyword evidence="3" id="KW-1185">Reference proteome</keyword>
<dbReference type="Proteomes" id="UP001302949">
    <property type="component" value="Unassembled WGS sequence"/>
</dbReference>
<evidence type="ECO:0008006" key="4">
    <source>
        <dbReference type="Google" id="ProtNLM"/>
    </source>
</evidence>
<accession>A0ABU5Q4K5</accession>
<evidence type="ECO:0000313" key="3">
    <source>
        <dbReference type="Proteomes" id="UP001302949"/>
    </source>
</evidence>
<feature type="chain" id="PRO_5045921951" description="Outer membrane protein beta-barrel domain-containing protein" evidence="1">
    <location>
        <begin position="25"/>
        <end position="229"/>
    </location>
</feature>
<comment type="caution">
    <text evidence="2">The sequence shown here is derived from an EMBL/GenBank/DDBJ whole genome shotgun (WGS) entry which is preliminary data.</text>
</comment>